<evidence type="ECO:0000256" key="2">
    <source>
        <dbReference type="SAM" id="SignalP"/>
    </source>
</evidence>
<comment type="caution">
    <text evidence="3">The sequence shown here is derived from an EMBL/GenBank/DDBJ whole genome shotgun (WGS) entry which is preliminary data.</text>
</comment>
<dbReference type="Proteomes" id="UP001055286">
    <property type="component" value="Unassembled WGS sequence"/>
</dbReference>
<name>A0AA37HHX6_9HYPH</name>
<feature type="region of interest" description="Disordered" evidence="1">
    <location>
        <begin position="46"/>
        <end position="173"/>
    </location>
</feature>
<feature type="chain" id="PRO_5041386722" description="DUF4148 domain-containing protein" evidence="2">
    <location>
        <begin position="26"/>
        <end position="205"/>
    </location>
</feature>
<sequence length="205" mass="20641">MKRLFHLYRAAAFTTIGFLSTPLLAQEGGPCTDDIAKLRRDLSTQVGLGAPVSEPDYGLRKGPNDTAGQRTASAATGSAGQPVGTPETDRAQKGGASREMGGTPGTVGGVAGPVGAAAGAGQADAIASGRIATSPEDVRRQSENRPTAAAEAAQGGVAATARGPSTEDRASQAKMALQRAVDLNAKGDRSCADAVKQARGLMPSR</sequence>
<feature type="compositionally biased region" description="Polar residues" evidence="1">
    <location>
        <begin position="66"/>
        <end position="79"/>
    </location>
</feature>
<feature type="compositionally biased region" description="Low complexity" evidence="1">
    <location>
        <begin position="148"/>
        <end position="163"/>
    </location>
</feature>
<keyword evidence="2" id="KW-0732">Signal</keyword>
<reference evidence="3" key="2">
    <citation type="submission" date="2021-08" db="EMBL/GenBank/DDBJ databases">
        <authorList>
            <person name="Tani A."/>
            <person name="Ola A."/>
            <person name="Ogura Y."/>
            <person name="Katsura K."/>
            <person name="Hayashi T."/>
        </authorList>
    </citation>
    <scope>NUCLEOTIDE SEQUENCE</scope>
    <source>
        <strain evidence="3">JCM 32048</strain>
    </source>
</reference>
<dbReference type="AlphaFoldDB" id="A0AA37HHX6"/>
<evidence type="ECO:0000313" key="4">
    <source>
        <dbReference type="Proteomes" id="UP001055286"/>
    </source>
</evidence>
<organism evidence="3 4">
    <name type="scientific">Methylobacterium frigidaeris</name>
    <dbReference type="NCBI Taxonomy" id="2038277"/>
    <lineage>
        <taxon>Bacteria</taxon>
        <taxon>Pseudomonadati</taxon>
        <taxon>Pseudomonadota</taxon>
        <taxon>Alphaproteobacteria</taxon>
        <taxon>Hyphomicrobiales</taxon>
        <taxon>Methylobacteriaceae</taxon>
        <taxon>Methylobacterium</taxon>
    </lineage>
</organism>
<reference evidence="3" key="1">
    <citation type="journal article" date="2016" name="Front. Microbiol.">
        <title>Genome Sequence of the Piezophilic, Mesophilic Sulfate-Reducing Bacterium Desulfovibrio indicus J2T.</title>
        <authorList>
            <person name="Cao J."/>
            <person name="Maignien L."/>
            <person name="Shao Z."/>
            <person name="Alain K."/>
            <person name="Jebbar M."/>
        </authorList>
    </citation>
    <scope>NUCLEOTIDE SEQUENCE</scope>
    <source>
        <strain evidence="3">JCM 32048</strain>
    </source>
</reference>
<dbReference type="EMBL" id="BPQJ01000054">
    <property type="protein sequence ID" value="GJD66073.1"/>
    <property type="molecule type" value="Genomic_DNA"/>
</dbReference>
<evidence type="ECO:0008006" key="5">
    <source>
        <dbReference type="Google" id="ProtNLM"/>
    </source>
</evidence>
<evidence type="ECO:0000256" key="1">
    <source>
        <dbReference type="SAM" id="MobiDB-lite"/>
    </source>
</evidence>
<protein>
    <recommendedName>
        <fullName evidence="5">DUF4148 domain-containing protein</fullName>
    </recommendedName>
</protein>
<evidence type="ECO:0000313" key="3">
    <source>
        <dbReference type="EMBL" id="GJD66073.1"/>
    </source>
</evidence>
<gene>
    <name evidence="3" type="ORF">MPEAHAMD_6269</name>
</gene>
<feature type="signal peptide" evidence="2">
    <location>
        <begin position="1"/>
        <end position="25"/>
    </location>
</feature>
<keyword evidence="4" id="KW-1185">Reference proteome</keyword>
<accession>A0AA37HHX6</accession>
<proteinExistence type="predicted"/>
<feature type="compositionally biased region" description="Gly residues" evidence="1">
    <location>
        <begin position="102"/>
        <end position="112"/>
    </location>
</feature>